<dbReference type="EMBL" id="NTJD01000008">
    <property type="protein sequence ID" value="PCD75948.1"/>
    <property type="molecule type" value="Genomic_DNA"/>
</dbReference>
<evidence type="ECO:0000313" key="1">
    <source>
        <dbReference type="EMBL" id="PCD75948.1"/>
    </source>
</evidence>
<dbReference type="OrthoDB" id="7866618at2"/>
<dbReference type="SUPFAM" id="SSF158682">
    <property type="entry name" value="TerB-like"/>
    <property type="match status" value="1"/>
</dbReference>
<dbReference type="InterPro" id="IPR007486">
    <property type="entry name" value="YebE"/>
</dbReference>
<dbReference type="Pfam" id="PF04391">
    <property type="entry name" value="DUF533"/>
    <property type="match status" value="1"/>
</dbReference>
<dbReference type="AlphaFoldDB" id="A0A2A4CNT6"/>
<protein>
    <submittedName>
        <fullName evidence="1">Protein YebE</fullName>
    </submittedName>
</protein>
<evidence type="ECO:0000313" key="2">
    <source>
        <dbReference type="Proteomes" id="UP000243507"/>
    </source>
</evidence>
<proteinExistence type="predicted"/>
<dbReference type="InterPro" id="IPR029024">
    <property type="entry name" value="TerB-like"/>
</dbReference>
<comment type="caution">
    <text evidence="1">The sequence shown here is derived from an EMBL/GenBank/DDBJ whole genome shotgun (WGS) entry which is preliminary data.</text>
</comment>
<dbReference type="RefSeq" id="WP_096433937.1">
    <property type="nucleotide sequence ID" value="NZ_NTJD01000008.1"/>
</dbReference>
<keyword evidence="2" id="KW-1185">Reference proteome</keyword>
<organism evidence="1 2">
    <name type="scientific">Pseudothioclava arenosa</name>
    <dbReference type="NCBI Taxonomy" id="1795308"/>
    <lineage>
        <taxon>Bacteria</taxon>
        <taxon>Pseudomonadati</taxon>
        <taxon>Pseudomonadota</taxon>
        <taxon>Alphaproteobacteria</taxon>
        <taxon>Rhodobacterales</taxon>
        <taxon>Paracoccaceae</taxon>
        <taxon>Pseudothioclava</taxon>
    </lineage>
</organism>
<sequence>MSLVGTLAKVAVGMAVAKGVSTLAKGASGANTGGLFRESAGTANGGIGDLLGGLLAGGGSAAGGTTGSSAGGGLGGLLEALAGAGSGQIATRSSPHGQTTGGLGDILGQLVGGAGGKGGLGDLIGALGAGGAAGGLGGLLGAAMGGKSGGFGADLNSALANGGEPDTTPGAAEEAMAGLMIRAMIQAAKADGQIDATEQKKLLERLGDVSAAERAFVERELAVEIDVDGLARAIPDGLEAQAYAMSVMAIDLDNDNEARYLHQLAEALGLDTRSVNHIHEQIGAPTLYA</sequence>
<dbReference type="CDD" id="cd07178">
    <property type="entry name" value="terB_like_YebE"/>
    <property type="match status" value="1"/>
</dbReference>
<reference evidence="1 2" key="1">
    <citation type="submission" date="2017-09" db="EMBL/GenBank/DDBJ databases">
        <title>A multilocus sequence analysis scheme for characterization of bacteria in the genus Thioclava.</title>
        <authorList>
            <person name="Liu Y."/>
            <person name="Shao Z."/>
        </authorList>
    </citation>
    <scope>NUCLEOTIDE SEQUENCE [LARGE SCALE GENOMIC DNA]</scope>
    <source>
        <strain evidence="1 2">CAU 1312</strain>
    </source>
</reference>
<gene>
    <name evidence="1" type="ORF">CLN94_10660</name>
</gene>
<accession>A0A2A4CNT6</accession>
<dbReference type="Proteomes" id="UP000243507">
    <property type="component" value="Unassembled WGS sequence"/>
</dbReference>
<name>A0A2A4CNT6_9RHOB</name>